<comment type="similarity">
    <text evidence="3 4">Belongs to the RlpA family.</text>
</comment>
<dbReference type="SUPFAM" id="SSF50685">
    <property type="entry name" value="Barwin-like endoglucanases"/>
    <property type="match status" value="1"/>
</dbReference>
<dbReference type="PANTHER" id="PTHR34183:SF1">
    <property type="entry name" value="ENDOLYTIC PEPTIDOGLYCAN TRANSGLYCOSYLASE RLPA"/>
    <property type="match status" value="1"/>
</dbReference>
<dbReference type="GO" id="GO:0071555">
    <property type="term" value="P:cell wall organization"/>
    <property type="evidence" value="ECO:0007669"/>
    <property type="project" value="UniProtKB-KW"/>
</dbReference>
<evidence type="ECO:0000256" key="2">
    <source>
        <dbReference type="ARBA" id="ARBA00023316"/>
    </source>
</evidence>
<evidence type="ECO:0000256" key="1">
    <source>
        <dbReference type="ARBA" id="ARBA00023239"/>
    </source>
</evidence>
<keyword evidence="1 3" id="KW-0456">Lyase</keyword>
<dbReference type="InterPro" id="IPR009009">
    <property type="entry name" value="RlpA-like_DPBB"/>
</dbReference>
<dbReference type="PANTHER" id="PTHR34183">
    <property type="entry name" value="ENDOLYTIC PEPTIDOGLYCAN TRANSGLYCOSYLASE RLPA"/>
    <property type="match status" value="1"/>
</dbReference>
<dbReference type="RefSeq" id="WP_103920991.1">
    <property type="nucleotide sequence ID" value="NZ_FMSV02000528.1"/>
</dbReference>
<dbReference type="AlphaFoldDB" id="A0A1H6FE07"/>
<accession>A0A1H6FE07</accession>
<dbReference type="Gene3D" id="2.40.40.10">
    <property type="entry name" value="RlpA-like domain"/>
    <property type="match status" value="1"/>
</dbReference>
<dbReference type="HAMAP" id="MF_02071">
    <property type="entry name" value="RlpA"/>
    <property type="match status" value="1"/>
</dbReference>
<keyword evidence="7" id="KW-1185">Reference proteome</keyword>
<evidence type="ECO:0000259" key="5">
    <source>
        <dbReference type="Pfam" id="PF03330"/>
    </source>
</evidence>
<dbReference type="EMBL" id="FMSV02000528">
    <property type="protein sequence ID" value="SEH07254.1"/>
    <property type="molecule type" value="Genomic_DNA"/>
</dbReference>
<reference evidence="6 7" key="1">
    <citation type="submission" date="2016-10" db="EMBL/GenBank/DDBJ databases">
        <authorList>
            <person name="de Groot N.N."/>
        </authorList>
    </citation>
    <scope>NUCLEOTIDE SEQUENCE [LARGE SCALE GENOMIC DNA]</scope>
    <source>
        <strain evidence="6">MBHS1</strain>
    </source>
</reference>
<dbReference type="InterPro" id="IPR034718">
    <property type="entry name" value="RlpA"/>
</dbReference>
<evidence type="ECO:0000313" key="6">
    <source>
        <dbReference type="EMBL" id="SEH07254.1"/>
    </source>
</evidence>
<dbReference type="NCBIfam" id="TIGR00413">
    <property type="entry name" value="rlpA"/>
    <property type="match status" value="1"/>
</dbReference>
<dbReference type="GO" id="GO:0000270">
    <property type="term" value="P:peptidoglycan metabolic process"/>
    <property type="evidence" value="ECO:0007669"/>
    <property type="project" value="UniProtKB-UniRule"/>
</dbReference>
<sequence precursor="true">MRFNFFKIFILMVLLSTAFLSVHANEASDFERQTGLASYYSDKLQGRSTASGQPYDKDKLSAAHLSLPFGTLLRVTNLANGKHVIIPVNDRGPYRDKRIIDVSRKAAEALDMISAGIIKVSIEIQK</sequence>
<dbReference type="GO" id="GO:0008932">
    <property type="term" value="F:lytic endotransglycosylase activity"/>
    <property type="evidence" value="ECO:0007669"/>
    <property type="project" value="UniProtKB-UniRule"/>
</dbReference>
<dbReference type="OrthoDB" id="9779128at2"/>
<keyword evidence="3" id="KW-0732">Signal</keyword>
<name>A0A1H6FE07_9GAMM</name>
<feature type="signal peptide" evidence="3">
    <location>
        <begin position="1"/>
        <end position="24"/>
    </location>
</feature>
<dbReference type="Proteomes" id="UP000236724">
    <property type="component" value="Unassembled WGS sequence"/>
</dbReference>
<dbReference type="EC" id="4.2.2.-" evidence="3"/>
<dbReference type="InterPro" id="IPR012997">
    <property type="entry name" value="RplA"/>
</dbReference>
<proteinExistence type="inferred from homology"/>
<evidence type="ECO:0000256" key="4">
    <source>
        <dbReference type="RuleBase" id="RU003495"/>
    </source>
</evidence>
<dbReference type="Pfam" id="PF03330">
    <property type="entry name" value="DPBB_1"/>
    <property type="match status" value="1"/>
</dbReference>
<dbReference type="InterPro" id="IPR036908">
    <property type="entry name" value="RlpA-like_sf"/>
</dbReference>
<keyword evidence="2 3" id="KW-0961">Cell wall biogenesis/degradation</keyword>
<protein>
    <recommendedName>
        <fullName evidence="3">Endolytic peptidoglycan transglycosylase RlpA</fullName>
        <ecNumber evidence="3">4.2.2.-</ecNumber>
    </recommendedName>
</protein>
<evidence type="ECO:0000256" key="3">
    <source>
        <dbReference type="HAMAP-Rule" id="MF_02071"/>
    </source>
</evidence>
<feature type="domain" description="RlpA-like protein double-psi beta-barrel" evidence="5">
    <location>
        <begin position="33"/>
        <end position="121"/>
    </location>
</feature>
<dbReference type="CDD" id="cd22268">
    <property type="entry name" value="DPBB_RlpA-like"/>
    <property type="match status" value="1"/>
</dbReference>
<gene>
    <name evidence="3" type="primary">rlpA</name>
    <name evidence="6" type="ORF">MBHS_03129</name>
</gene>
<evidence type="ECO:0000313" key="7">
    <source>
        <dbReference type="Proteomes" id="UP000236724"/>
    </source>
</evidence>
<feature type="chain" id="PRO_5015015939" description="Endolytic peptidoglycan transglycosylase RlpA" evidence="3">
    <location>
        <begin position="25"/>
        <end position="126"/>
    </location>
</feature>
<comment type="function">
    <text evidence="3">Lytic transglycosylase with a strong preference for naked glycan strands that lack stem peptides.</text>
</comment>
<organism evidence="6 7">
    <name type="scientific">Candidatus Venteria ishoeyi</name>
    <dbReference type="NCBI Taxonomy" id="1899563"/>
    <lineage>
        <taxon>Bacteria</taxon>
        <taxon>Pseudomonadati</taxon>
        <taxon>Pseudomonadota</taxon>
        <taxon>Gammaproteobacteria</taxon>
        <taxon>Thiotrichales</taxon>
        <taxon>Thiotrichaceae</taxon>
        <taxon>Venteria</taxon>
    </lineage>
</organism>